<evidence type="ECO:0000256" key="1">
    <source>
        <dbReference type="SAM" id="SignalP"/>
    </source>
</evidence>
<accession>A0A1E1L2S6</accession>
<organism evidence="2 3">
    <name type="scientific">Rhynchosporium graminicola</name>
    <dbReference type="NCBI Taxonomy" id="2792576"/>
    <lineage>
        <taxon>Eukaryota</taxon>
        <taxon>Fungi</taxon>
        <taxon>Dikarya</taxon>
        <taxon>Ascomycota</taxon>
        <taxon>Pezizomycotina</taxon>
        <taxon>Leotiomycetes</taxon>
        <taxon>Helotiales</taxon>
        <taxon>Ploettnerulaceae</taxon>
        <taxon>Rhynchosporium</taxon>
    </lineage>
</organism>
<proteinExistence type="predicted"/>
<feature type="signal peptide" evidence="1">
    <location>
        <begin position="1"/>
        <end position="23"/>
    </location>
</feature>
<evidence type="ECO:0000313" key="3">
    <source>
        <dbReference type="Proteomes" id="UP000178129"/>
    </source>
</evidence>
<dbReference type="InParanoid" id="A0A1E1L2S6"/>
<comment type="caution">
    <text evidence="2">The sequence shown here is derived from an EMBL/GenBank/DDBJ whole genome shotgun (WGS) entry which is preliminary data.</text>
</comment>
<dbReference type="AlphaFoldDB" id="A0A1E1L2S6"/>
<reference evidence="3" key="1">
    <citation type="submission" date="2016-03" db="EMBL/GenBank/DDBJ databases">
        <authorList>
            <person name="Ploux O."/>
        </authorList>
    </citation>
    <scope>NUCLEOTIDE SEQUENCE [LARGE SCALE GENOMIC DNA]</scope>
    <source>
        <strain evidence="3">UK7</strain>
    </source>
</reference>
<dbReference type="PANTHER" id="PTHR40257:SF1">
    <property type="entry name" value="DUF1330 DOMAIN-CONTAINING PROTEIN"/>
    <property type="match status" value="1"/>
</dbReference>
<keyword evidence="1" id="KW-0732">Signal</keyword>
<dbReference type="EMBL" id="FJUW01000033">
    <property type="protein sequence ID" value="CZT04805.1"/>
    <property type="molecule type" value="Genomic_DNA"/>
</dbReference>
<keyword evidence="3" id="KW-1185">Reference proteome</keyword>
<sequence length="285" mass="31121">MPICTIHLLSLSVPLSTFLQTLSSTSLKPLTISRVIRWIILPSHLSTIPLLAQNIHWDIPLILPSLSSPLPSSLQHQITHHWSLEAGIPSRLLENYASKNARLLHPEKGDVKPLKGALDSLKERRKKEGKMPESSQDLELSPELLSWIEIFTSSGTREAEGAVSMLNLLAFKPGRKPEYLKYGAAYAASAGSSRGGNAKIVGSVVTSDTGGNQDEGEDVKGEGWDEIALAHYPSLWLFADMLASEEYQDVNKRYRVGSLRDTCILCTSEVGMEEMGGMGATSAKL</sequence>
<dbReference type="Gene3D" id="3.30.70.100">
    <property type="match status" value="1"/>
</dbReference>
<protein>
    <submittedName>
        <fullName evidence="2">Uncharacterized protein</fullName>
    </submittedName>
</protein>
<dbReference type="Proteomes" id="UP000178129">
    <property type="component" value="Unassembled WGS sequence"/>
</dbReference>
<evidence type="ECO:0000313" key="2">
    <source>
        <dbReference type="EMBL" id="CZT04805.1"/>
    </source>
</evidence>
<dbReference type="PANTHER" id="PTHR40257">
    <property type="match status" value="1"/>
</dbReference>
<feature type="chain" id="PRO_5009446622" evidence="1">
    <location>
        <begin position="24"/>
        <end position="285"/>
    </location>
</feature>
<name>A0A1E1L2S6_9HELO</name>
<gene>
    <name evidence="2" type="ORF">RCO7_10705</name>
</gene>